<dbReference type="Proteomes" id="UP000278327">
    <property type="component" value="Unassembled WGS sequence"/>
</dbReference>
<dbReference type="InterPro" id="IPR001451">
    <property type="entry name" value="Hexapep"/>
</dbReference>
<dbReference type="AlphaFoldDB" id="A0A3N0AQF4"/>
<dbReference type="InterPro" id="IPR051159">
    <property type="entry name" value="Hexapeptide_acetyltransf"/>
</dbReference>
<reference evidence="1 2" key="1">
    <citation type="journal article" date="2019" name="Microbiol. Resour. Announc.">
        <title>Draft Genome Sequences of Type Strains of Gordonibacter faecihominis, Paraeggerthella hongkongensis, Parvibacter caecicola,Slackia equolifaciens, Slackia faecicanis, and Slackia isoflavoniconvertens.</title>
        <authorList>
            <person name="Danylec N."/>
            <person name="Stoll D.A."/>
            <person name="Dotsch A."/>
            <person name="Huch M."/>
        </authorList>
    </citation>
    <scope>NUCLEOTIDE SEQUENCE [LARGE SCALE GENOMIC DNA]</scope>
    <source>
        <strain evidence="1 2">DSM 18785</strain>
    </source>
</reference>
<keyword evidence="2" id="KW-1185">Reference proteome</keyword>
<protein>
    <recommendedName>
        <fullName evidence="3">Acyltransferase</fullName>
    </recommendedName>
</protein>
<evidence type="ECO:0000313" key="1">
    <source>
        <dbReference type="EMBL" id="RNL36838.1"/>
    </source>
</evidence>
<dbReference type="SUPFAM" id="SSF51161">
    <property type="entry name" value="Trimeric LpxA-like enzymes"/>
    <property type="match status" value="1"/>
</dbReference>
<dbReference type="PANTHER" id="PTHR23416:SF78">
    <property type="entry name" value="LIPOPOLYSACCHARIDE BIOSYNTHESIS O-ACETYL TRANSFERASE WBBJ-RELATED"/>
    <property type="match status" value="1"/>
</dbReference>
<proteinExistence type="predicted"/>
<dbReference type="EMBL" id="QICA01000018">
    <property type="protein sequence ID" value="RNL36838.1"/>
    <property type="molecule type" value="Genomic_DNA"/>
</dbReference>
<dbReference type="Gene3D" id="2.160.10.10">
    <property type="entry name" value="Hexapeptide repeat proteins"/>
    <property type="match status" value="1"/>
</dbReference>
<sequence length="320" mass="34501">MLSSRKICASRGSPMDVTLKTTEEVERFFRETGNVLLGSAPKMRNAQIVFTEKTREGACILCCGEDVTLTGGKLVFAGPGSVVYLASGNTSLRLDATVHAGCTFALGSSTYTNGPLHLIVSERRSVLIGDRGLFSFDVWIRTADPHLVYRVEDSSRINPSRDVVIGDHVWLGQSAMLLKGTVIGSGSIIGGAAVVAGKTIPSNTSWAGSPARQIARGVFFDGACVHGWTAEQTAASQTFASDKWIYDNAPQCDQSGLVQLANRLAGVTSAEERIAFVQSTYLEKGKNRFAIAEAPPSSSSENRGLPLRPLEFLRLRFRRR</sequence>
<dbReference type="Pfam" id="PF00132">
    <property type="entry name" value="Hexapep"/>
    <property type="match status" value="1"/>
</dbReference>
<evidence type="ECO:0008006" key="3">
    <source>
        <dbReference type="Google" id="ProtNLM"/>
    </source>
</evidence>
<dbReference type="PANTHER" id="PTHR23416">
    <property type="entry name" value="SIALIC ACID SYNTHASE-RELATED"/>
    <property type="match status" value="1"/>
</dbReference>
<accession>A0A3N0AQF4</accession>
<dbReference type="InterPro" id="IPR011004">
    <property type="entry name" value="Trimer_LpxA-like_sf"/>
</dbReference>
<name>A0A3N0AQF4_9ACTN</name>
<evidence type="ECO:0000313" key="2">
    <source>
        <dbReference type="Proteomes" id="UP000278327"/>
    </source>
</evidence>
<gene>
    <name evidence="1" type="ORF">DMP10_09785</name>
</gene>
<organism evidence="1 2">
    <name type="scientific">Adlercreutzia equolifaciens subsp. celatus DSM 18785</name>
    <dbReference type="NCBI Taxonomy" id="1121021"/>
    <lineage>
        <taxon>Bacteria</taxon>
        <taxon>Bacillati</taxon>
        <taxon>Actinomycetota</taxon>
        <taxon>Coriobacteriia</taxon>
        <taxon>Eggerthellales</taxon>
        <taxon>Eggerthellaceae</taxon>
        <taxon>Adlercreutzia</taxon>
    </lineage>
</organism>
<comment type="caution">
    <text evidence="1">The sequence shown here is derived from an EMBL/GenBank/DDBJ whole genome shotgun (WGS) entry which is preliminary data.</text>
</comment>